<proteinExistence type="predicted"/>
<feature type="signal peptide" evidence="2">
    <location>
        <begin position="1"/>
        <end position="31"/>
    </location>
</feature>
<feature type="region of interest" description="Disordered" evidence="1">
    <location>
        <begin position="50"/>
        <end position="113"/>
    </location>
</feature>
<reference evidence="3" key="1">
    <citation type="submission" date="2020-11" db="EMBL/GenBank/DDBJ databases">
        <authorList>
            <person name="Tran Van P."/>
        </authorList>
    </citation>
    <scope>NUCLEOTIDE SEQUENCE</scope>
</reference>
<sequence length="941" mass="105711">MNLEIHLVPLGMKIQWRLALAGLFILANAVADEVETPEPVADALPAVEEHKDVAKETPAEKGPELQDAAAKDGVKELIERNPRHSASYRENRDRDYEENRREDSDEGQWRDDRREGTNALFDVWRNIPGLGRASISVSPPIRKSSDSMEEGDTEPQRGHEHGQNEFQADRNRLQDEFSSREHQSQDGYGHNMRRNQPWENRSSYGKGERDDDYGHNDRQNGYNHRHDFQGDELSSRERPSQYEHGQSMRHKQTWEGRSSSREGERAESREYNDDKNGYNHRHHLQGDETSSRERPSLGGFGWGTIQRQSWEGQSFSRESGHDNGHGHDGDHDGPKNHDKYSRYNDKSSSRERPTHDGYGQSVRHKQPWEGKSSSREGGHDAGLEKYDGHGHVGDHDGQKKPGKYSRYNDESSSRESPSQVGFGRSMTHRRPWGSLSTSREGGRDDSREHNSDKDGYNHRHHLQGDETSSRERPSLGGFGWSTRQRPPWEGQSSSLESGHNDGHGHDDDHDEQKKPGDLGEVCLPPEWVDAMIAVNITMARLDLVTDTTKKATNYLPENAHRSVDLDGALDKGSLGRVDLPLERVDVILIADAMLTAGAITTDKMTAGEMTADKMTAGQMMTAGEMAGDKVTTGEMTADKMTAEREAFKNQDNVNNNGNHDSRDNESFRRHQRPSDEISSKEHVAESRPVDDDGLREYRLRGSRNRFLNEGSHHGIESSGSLEGSGRRYSDHKGHLSRGQHHRIHSLVSPGSQTVHTSGGEGRDDSTSSLEMKLHRRGGNDLRRTLGRTVLENFVRESISRAGDILESLRSVDRLLSVNKNDQQDNLERRKRLVNSTIEMIDENDIPCLSKGICSFMASSDEELGDLGGSLYPLIKTFIGEAPPSSAFAKAKVLGLHARDMRICEIAFKGCLATTSDLRHSIAHIIIEDLRNLTVPSVSNER</sequence>
<feature type="compositionally biased region" description="Basic residues" evidence="1">
    <location>
        <begin position="734"/>
        <end position="744"/>
    </location>
</feature>
<feature type="compositionally biased region" description="Basic and acidic residues" evidence="1">
    <location>
        <begin position="318"/>
        <end position="355"/>
    </location>
</feature>
<keyword evidence="4" id="KW-1185">Reference proteome</keyword>
<evidence type="ECO:0000313" key="3">
    <source>
        <dbReference type="EMBL" id="CAD7240634.1"/>
    </source>
</evidence>
<feature type="compositionally biased region" description="Basic and acidic residues" evidence="1">
    <location>
        <begin position="498"/>
        <end position="517"/>
    </location>
</feature>
<feature type="compositionally biased region" description="Basic and acidic residues" evidence="1">
    <location>
        <begin position="440"/>
        <end position="473"/>
    </location>
</feature>
<feature type="compositionally biased region" description="Basic and acidic residues" evidence="1">
    <location>
        <begin position="252"/>
        <end position="277"/>
    </location>
</feature>
<feature type="region of interest" description="Disordered" evidence="1">
    <location>
        <begin position="130"/>
        <end position="520"/>
    </location>
</feature>
<dbReference type="EMBL" id="LR899564">
    <property type="protein sequence ID" value="CAD7240634.1"/>
    <property type="molecule type" value="Genomic_DNA"/>
</dbReference>
<feature type="compositionally biased region" description="Basic and acidic residues" evidence="1">
    <location>
        <begin position="724"/>
        <end position="733"/>
    </location>
</feature>
<feature type="compositionally biased region" description="Basic and acidic residues" evidence="1">
    <location>
        <begin position="154"/>
        <end position="184"/>
    </location>
</feature>
<organism evidence="3">
    <name type="scientific">Darwinula stevensoni</name>
    <dbReference type="NCBI Taxonomy" id="69355"/>
    <lineage>
        <taxon>Eukaryota</taxon>
        <taxon>Metazoa</taxon>
        <taxon>Ecdysozoa</taxon>
        <taxon>Arthropoda</taxon>
        <taxon>Crustacea</taxon>
        <taxon>Oligostraca</taxon>
        <taxon>Ostracoda</taxon>
        <taxon>Podocopa</taxon>
        <taxon>Podocopida</taxon>
        <taxon>Darwinulocopina</taxon>
        <taxon>Darwinuloidea</taxon>
        <taxon>Darwinulidae</taxon>
        <taxon>Darwinula</taxon>
    </lineage>
</organism>
<feature type="chain" id="PRO_5036402376" evidence="2">
    <location>
        <begin position="32"/>
        <end position="941"/>
    </location>
</feature>
<dbReference type="EMBL" id="CAJPEV010000047">
    <property type="protein sequence ID" value="CAG0879571.1"/>
    <property type="molecule type" value="Genomic_DNA"/>
</dbReference>
<feature type="compositionally biased region" description="Basic and acidic residues" evidence="1">
    <location>
        <begin position="284"/>
        <end position="295"/>
    </location>
</feature>
<feature type="compositionally biased region" description="Basic and acidic residues" evidence="1">
    <location>
        <begin position="659"/>
        <end position="699"/>
    </location>
</feature>
<feature type="region of interest" description="Disordered" evidence="1">
    <location>
        <begin position="646"/>
        <end position="775"/>
    </location>
</feature>
<dbReference type="AlphaFoldDB" id="A0A7R8WYM0"/>
<protein>
    <submittedName>
        <fullName evidence="3">Uncharacterized protein</fullName>
    </submittedName>
</protein>
<feature type="compositionally biased region" description="Basic and acidic residues" evidence="1">
    <location>
        <begin position="206"/>
        <end position="241"/>
    </location>
</feature>
<name>A0A7R8WYM0_9CRUS</name>
<keyword evidence="2" id="KW-0732">Signal</keyword>
<feature type="compositionally biased region" description="Basic and acidic residues" evidence="1">
    <location>
        <begin position="366"/>
        <end position="399"/>
    </location>
</feature>
<feature type="compositionally biased region" description="Low complexity" evidence="1">
    <location>
        <begin position="649"/>
        <end position="658"/>
    </location>
</feature>
<evidence type="ECO:0000256" key="2">
    <source>
        <dbReference type="SAM" id="SignalP"/>
    </source>
</evidence>
<gene>
    <name evidence="3" type="ORF">DSTB1V02_LOCUS653</name>
</gene>
<evidence type="ECO:0000256" key="1">
    <source>
        <dbReference type="SAM" id="MobiDB-lite"/>
    </source>
</evidence>
<dbReference type="Proteomes" id="UP000677054">
    <property type="component" value="Unassembled WGS sequence"/>
</dbReference>
<evidence type="ECO:0000313" key="4">
    <source>
        <dbReference type="Proteomes" id="UP000677054"/>
    </source>
</evidence>
<feature type="compositionally biased region" description="Polar residues" evidence="1">
    <location>
        <begin position="305"/>
        <end position="317"/>
    </location>
</feature>
<accession>A0A7R8WYM0</accession>